<protein>
    <submittedName>
        <fullName evidence="2">Uncharacterized protein</fullName>
    </submittedName>
</protein>
<feature type="region of interest" description="Disordered" evidence="1">
    <location>
        <begin position="71"/>
        <end position="114"/>
    </location>
</feature>
<evidence type="ECO:0000256" key="1">
    <source>
        <dbReference type="SAM" id="MobiDB-lite"/>
    </source>
</evidence>
<evidence type="ECO:0000313" key="2">
    <source>
        <dbReference type="EMBL" id="CAK0848028.1"/>
    </source>
</evidence>
<evidence type="ECO:0000313" key="3">
    <source>
        <dbReference type="Proteomes" id="UP001189429"/>
    </source>
</evidence>
<reference evidence="2" key="1">
    <citation type="submission" date="2023-10" db="EMBL/GenBank/DDBJ databases">
        <authorList>
            <person name="Chen Y."/>
            <person name="Shah S."/>
            <person name="Dougan E. K."/>
            <person name="Thang M."/>
            <person name="Chan C."/>
        </authorList>
    </citation>
    <scope>NUCLEOTIDE SEQUENCE [LARGE SCALE GENOMIC DNA]</scope>
</reference>
<gene>
    <name evidence="2" type="ORF">PCOR1329_LOCUS41083</name>
</gene>
<feature type="compositionally biased region" description="Polar residues" evidence="1">
    <location>
        <begin position="1"/>
        <end position="10"/>
    </location>
</feature>
<feature type="compositionally biased region" description="Low complexity" evidence="1">
    <location>
        <begin position="101"/>
        <end position="114"/>
    </location>
</feature>
<comment type="caution">
    <text evidence="2">The sequence shown here is derived from an EMBL/GenBank/DDBJ whole genome shotgun (WGS) entry which is preliminary data.</text>
</comment>
<dbReference type="Proteomes" id="UP001189429">
    <property type="component" value="Unassembled WGS sequence"/>
</dbReference>
<name>A0ABN9TPK4_9DINO</name>
<sequence length="114" mass="11958">MASAATSTLQEPEVIEHSADLEPREEHDAATKAEESTGARPSPEAASKLHRMLSTASTTAAAWVPPALDDSLWAEDDDDEGFSGWTPWTPASFTTAEGKTSDTPSATPSATSPE</sequence>
<feature type="compositionally biased region" description="Polar residues" evidence="1">
    <location>
        <begin position="89"/>
        <end position="98"/>
    </location>
</feature>
<dbReference type="EMBL" id="CAUYUJ010014949">
    <property type="protein sequence ID" value="CAK0848028.1"/>
    <property type="molecule type" value="Genomic_DNA"/>
</dbReference>
<feature type="region of interest" description="Disordered" evidence="1">
    <location>
        <begin position="1"/>
        <end position="53"/>
    </location>
</feature>
<accession>A0ABN9TPK4</accession>
<feature type="compositionally biased region" description="Acidic residues" evidence="1">
    <location>
        <begin position="72"/>
        <end position="81"/>
    </location>
</feature>
<proteinExistence type="predicted"/>
<keyword evidence="3" id="KW-1185">Reference proteome</keyword>
<organism evidence="2 3">
    <name type="scientific">Prorocentrum cordatum</name>
    <dbReference type="NCBI Taxonomy" id="2364126"/>
    <lineage>
        <taxon>Eukaryota</taxon>
        <taxon>Sar</taxon>
        <taxon>Alveolata</taxon>
        <taxon>Dinophyceae</taxon>
        <taxon>Prorocentrales</taxon>
        <taxon>Prorocentraceae</taxon>
        <taxon>Prorocentrum</taxon>
    </lineage>
</organism>
<feature type="compositionally biased region" description="Basic and acidic residues" evidence="1">
    <location>
        <begin position="14"/>
        <end position="37"/>
    </location>
</feature>